<protein>
    <submittedName>
        <fullName evidence="9">Carbohydrate ABC transporter permease</fullName>
    </submittedName>
</protein>
<dbReference type="RefSeq" id="WP_379186166.1">
    <property type="nucleotide sequence ID" value="NZ_JBHSOW010000006.1"/>
</dbReference>
<dbReference type="InterPro" id="IPR035906">
    <property type="entry name" value="MetI-like_sf"/>
</dbReference>
<reference evidence="10" key="1">
    <citation type="journal article" date="2019" name="Int. J. Syst. Evol. Microbiol.">
        <title>The Global Catalogue of Microorganisms (GCM) 10K type strain sequencing project: providing services to taxonomists for standard genome sequencing and annotation.</title>
        <authorList>
            <consortium name="The Broad Institute Genomics Platform"/>
            <consortium name="The Broad Institute Genome Sequencing Center for Infectious Disease"/>
            <person name="Wu L."/>
            <person name="Ma J."/>
        </authorList>
    </citation>
    <scope>NUCLEOTIDE SEQUENCE [LARGE SCALE GENOMIC DNA]</scope>
    <source>
        <strain evidence="10">CGMCC 1.3240</strain>
    </source>
</reference>
<dbReference type="CDD" id="cd06261">
    <property type="entry name" value="TM_PBP2"/>
    <property type="match status" value="1"/>
</dbReference>
<keyword evidence="5 7" id="KW-1133">Transmembrane helix</keyword>
<feature type="transmembrane region" description="Helical" evidence="7">
    <location>
        <begin position="97"/>
        <end position="122"/>
    </location>
</feature>
<feature type="transmembrane region" description="Helical" evidence="7">
    <location>
        <begin position="134"/>
        <end position="157"/>
    </location>
</feature>
<dbReference type="PROSITE" id="PS50928">
    <property type="entry name" value="ABC_TM1"/>
    <property type="match status" value="1"/>
</dbReference>
<evidence type="ECO:0000256" key="6">
    <source>
        <dbReference type="ARBA" id="ARBA00023136"/>
    </source>
</evidence>
<comment type="similarity">
    <text evidence="7">Belongs to the binding-protein-dependent transport system permease family.</text>
</comment>
<evidence type="ECO:0000256" key="2">
    <source>
        <dbReference type="ARBA" id="ARBA00022448"/>
    </source>
</evidence>
<keyword evidence="10" id="KW-1185">Reference proteome</keyword>
<sequence>MAVMLKRIIIFGLLLITLLPLVYILLNSFRPQSAFFQSAEALFSGKFTLENYSYLVTQTSALQNLGNSLFITIVSTAAAVLFGSMASFSLSRLSYRFLILISLLIVLVRFYPKISIVIPYYILIRNLHLLDTTWSVILAHAGLSLPLVVLMMSMFYAELPKEVEESCQIDGSPIGYTYFRIIVPITKSGMAAAAILSAQLSWNEFLLASSVTSINSVTLPIVIAGFITDKGTNLGAMAAMSMVIALPVIIFIFAAQRFLVQGLTMGSVKG</sequence>
<name>A0ABW0VU39_9BACL</name>
<evidence type="ECO:0000256" key="5">
    <source>
        <dbReference type="ARBA" id="ARBA00022989"/>
    </source>
</evidence>
<dbReference type="InterPro" id="IPR050901">
    <property type="entry name" value="BP-dep_ABC_trans_perm"/>
</dbReference>
<dbReference type="EMBL" id="JBHSOW010000006">
    <property type="protein sequence ID" value="MFC5647710.1"/>
    <property type="molecule type" value="Genomic_DNA"/>
</dbReference>
<evidence type="ECO:0000256" key="3">
    <source>
        <dbReference type="ARBA" id="ARBA00022475"/>
    </source>
</evidence>
<evidence type="ECO:0000256" key="1">
    <source>
        <dbReference type="ARBA" id="ARBA00004651"/>
    </source>
</evidence>
<keyword evidence="3" id="KW-1003">Cell membrane</keyword>
<evidence type="ECO:0000313" key="9">
    <source>
        <dbReference type="EMBL" id="MFC5647710.1"/>
    </source>
</evidence>
<dbReference type="SUPFAM" id="SSF161098">
    <property type="entry name" value="MetI-like"/>
    <property type="match status" value="1"/>
</dbReference>
<evidence type="ECO:0000256" key="4">
    <source>
        <dbReference type="ARBA" id="ARBA00022692"/>
    </source>
</evidence>
<evidence type="ECO:0000256" key="7">
    <source>
        <dbReference type="RuleBase" id="RU363032"/>
    </source>
</evidence>
<feature type="transmembrane region" description="Helical" evidence="7">
    <location>
        <begin position="234"/>
        <end position="255"/>
    </location>
</feature>
<proteinExistence type="inferred from homology"/>
<feature type="transmembrane region" description="Helical" evidence="7">
    <location>
        <begin position="205"/>
        <end position="227"/>
    </location>
</feature>
<feature type="transmembrane region" description="Helical" evidence="7">
    <location>
        <begin position="178"/>
        <end position="199"/>
    </location>
</feature>
<gene>
    <name evidence="9" type="ORF">ACFPYJ_01000</name>
</gene>
<evidence type="ECO:0000259" key="8">
    <source>
        <dbReference type="PROSITE" id="PS50928"/>
    </source>
</evidence>
<dbReference type="Proteomes" id="UP001596047">
    <property type="component" value="Unassembled WGS sequence"/>
</dbReference>
<keyword evidence="4 7" id="KW-0812">Transmembrane</keyword>
<dbReference type="Gene3D" id="1.10.3720.10">
    <property type="entry name" value="MetI-like"/>
    <property type="match status" value="1"/>
</dbReference>
<evidence type="ECO:0000313" key="10">
    <source>
        <dbReference type="Proteomes" id="UP001596047"/>
    </source>
</evidence>
<dbReference type="PANTHER" id="PTHR32243:SF18">
    <property type="entry name" value="INNER MEMBRANE ABC TRANSPORTER PERMEASE PROTEIN YCJP"/>
    <property type="match status" value="1"/>
</dbReference>
<keyword evidence="2 7" id="KW-0813">Transport</keyword>
<dbReference type="InterPro" id="IPR000515">
    <property type="entry name" value="MetI-like"/>
</dbReference>
<keyword evidence="6 7" id="KW-0472">Membrane</keyword>
<dbReference type="PANTHER" id="PTHR32243">
    <property type="entry name" value="MALTOSE TRANSPORT SYSTEM PERMEASE-RELATED"/>
    <property type="match status" value="1"/>
</dbReference>
<accession>A0ABW0VU39</accession>
<comment type="subcellular location">
    <subcellularLocation>
        <location evidence="1 7">Cell membrane</location>
        <topology evidence="1 7">Multi-pass membrane protein</topology>
    </subcellularLocation>
</comment>
<dbReference type="Pfam" id="PF00528">
    <property type="entry name" value="BPD_transp_1"/>
    <property type="match status" value="1"/>
</dbReference>
<organism evidence="9 10">
    <name type="scientific">Paenibacillus solisilvae</name>
    <dbReference type="NCBI Taxonomy" id="2486751"/>
    <lineage>
        <taxon>Bacteria</taxon>
        <taxon>Bacillati</taxon>
        <taxon>Bacillota</taxon>
        <taxon>Bacilli</taxon>
        <taxon>Bacillales</taxon>
        <taxon>Paenibacillaceae</taxon>
        <taxon>Paenibacillus</taxon>
    </lineage>
</organism>
<comment type="caution">
    <text evidence="9">The sequence shown here is derived from an EMBL/GenBank/DDBJ whole genome shotgun (WGS) entry which is preliminary data.</text>
</comment>
<feature type="domain" description="ABC transmembrane type-1" evidence="8">
    <location>
        <begin position="65"/>
        <end position="255"/>
    </location>
</feature>
<feature type="transmembrane region" description="Helical" evidence="7">
    <location>
        <begin position="68"/>
        <end position="90"/>
    </location>
</feature>